<reference evidence="8 9" key="1">
    <citation type="submission" date="2020-09" db="EMBL/GenBank/DDBJ databases">
        <authorList>
            <person name="Ashkenazy H."/>
        </authorList>
    </citation>
    <scope>NUCLEOTIDE SEQUENCE [LARGE SCALE GENOMIC DNA]</scope>
    <source>
        <strain evidence="9">cv. Cdm-0</strain>
    </source>
</reference>
<comment type="similarity">
    <text evidence="2">Belongs to the universal ribosomal protein uL18 family.</text>
</comment>
<proteinExistence type="inferred from homology"/>
<dbReference type="GO" id="GO:0003735">
    <property type="term" value="F:structural constituent of ribosome"/>
    <property type="evidence" value="ECO:0007669"/>
    <property type="project" value="InterPro"/>
</dbReference>
<comment type="subcellular location">
    <subcellularLocation>
        <location evidence="1">Cytoplasm</location>
    </subcellularLocation>
</comment>
<evidence type="ECO:0000256" key="4">
    <source>
        <dbReference type="ARBA" id="ARBA00022490"/>
    </source>
</evidence>
<dbReference type="AlphaFoldDB" id="A0A7G2FCI7"/>
<evidence type="ECO:0000259" key="7">
    <source>
        <dbReference type="Pfam" id="PF14204"/>
    </source>
</evidence>
<organism evidence="8 9">
    <name type="scientific">Arabidopsis thaliana</name>
    <name type="common">Mouse-ear cress</name>
    <dbReference type="NCBI Taxonomy" id="3702"/>
    <lineage>
        <taxon>Eukaryota</taxon>
        <taxon>Viridiplantae</taxon>
        <taxon>Streptophyta</taxon>
        <taxon>Embryophyta</taxon>
        <taxon>Tracheophyta</taxon>
        <taxon>Spermatophyta</taxon>
        <taxon>Magnoliopsida</taxon>
        <taxon>eudicotyledons</taxon>
        <taxon>Gunneridae</taxon>
        <taxon>Pentapetalae</taxon>
        <taxon>rosids</taxon>
        <taxon>malvids</taxon>
        <taxon>Brassicales</taxon>
        <taxon>Brassicaceae</taxon>
        <taxon>Camelineae</taxon>
        <taxon>Arabidopsis</taxon>
    </lineage>
</organism>
<keyword evidence="4" id="KW-0963">Cytoplasm</keyword>
<dbReference type="EMBL" id="LR881470">
    <property type="protein sequence ID" value="CAD5333538.1"/>
    <property type="molecule type" value="Genomic_DNA"/>
</dbReference>
<keyword evidence="6" id="KW-0687">Ribonucleoprotein</keyword>
<evidence type="ECO:0000313" key="8">
    <source>
        <dbReference type="EMBL" id="CAD5333538.1"/>
    </source>
</evidence>
<dbReference type="InterPro" id="IPR005485">
    <property type="entry name" value="Rbsml_uL18_euk_arch"/>
</dbReference>
<dbReference type="InterPro" id="IPR025607">
    <property type="entry name" value="Ribosomal_uL18_C_euk"/>
</dbReference>
<evidence type="ECO:0000256" key="3">
    <source>
        <dbReference type="ARBA" id="ARBA00011113"/>
    </source>
</evidence>
<dbReference type="SUPFAM" id="SSF53137">
    <property type="entry name" value="Translational machinery components"/>
    <property type="match status" value="1"/>
</dbReference>
<dbReference type="GO" id="GO:0005840">
    <property type="term" value="C:ribosome"/>
    <property type="evidence" value="ECO:0007669"/>
    <property type="project" value="UniProtKB-KW"/>
</dbReference>
<evidence type="ECO:0000256" key="1">
    <source>
        <dbReference type="ARBA" id="ARBA00004496"/>
    </source>
</evidence>
<evidence type="ECO:0000256" key="2">
    <source>
        <dbReference type="ARBA" id="ARBA00007116"/>
    </source>
</evidence>
<dbReference type="PANTHER" id="PTHR23410">
    <property type="entry name" value="RIBOSOMAL PROTEIN L5-RELATED"/>
    <property type="match status" value="1"/>
</dbReference>
<dbReference type="GO" id="GO:0006412">
    <property type="term" value="P:translation"/>
    <property type="evidence" value="ECO:0007669"/>
    <property type="project" value="InterPro"/>
</dbReference>
<sequence length="123" mass="14230">MHSNLLGSKDHLQVQNGAPYKIHSNYIYGGHVSNYMKLLGEYEPEKLQTLFSAYIKKGVEAESIEEMYKKVHAAIRAEPNHKKTEKPATKEHKRYDLKKLTYEERKNKLIERVKALNGASGDW</sequence>
<protein>
    <submittedName>
        <fullName evidence="8">(thale cress) hypothetical protein</fullName>
    </submittedName>
</protein>
<feature type="domain" description="Large ribosomal subunit protein uL18 C-terminal eukaryotes" evidence="7">
    <location>
        <begin position="64"/>
        <end position="117"/>
    </location>
</feature>
<comment type="subunit">
    <text evidence="3">Component of the large ribosomal subunit (LSU).</text>
</comment>
<dbReference type="Proteomes" id="UP000516314">
    <property type="component" value="Chromosome 5"/>
</dbReference>
<evidence type="ECO:0000256" key="6">
    <source>
        <dbReference type="ARBA" id="ARBA00023274"/>
    </source>
</evidence>
<dbReference type="GO" id="GO:1990904">
    <property type="term" value="C:ribonucleoprotein complex"/>
    <property type="evidence" value="ECO:0007669"/>
    <property type="project" value="UniProtKB-KW"/>
</dbReference>
<keyword evidence="5" id="KW-0689">Ribosomal protein</keyword>
<evidence type="ECO:0000256" key="5">
    <source>
        <dbReference type="ARBA" id="ARBA00022980"/>
    </source>
</evidence>
<dbReference type="PANTHER" id="PTHR23410:SF35">
    <property type="entry name" value="LARGE RIBOSOMAL SUBUNIT PROTEIN UL18Y-RELATED"/>
    <property type="match status" value="1"/>
</dbReference>
<dbReference type="Pfam" id="PF14204">
    <property type="entry name" value="Ribosomal_L18_c"/>
    <property type="match status" value="1"/>
</dbReference>
<dbReference type="Gene3D" id="3.30.420.100">
    <property type="match status" value="1"/>
</dbReference>
<gene>
    <name evidence="8" type="ORF">AT9943_LOCUS20891</name>
</gene>
<dbReference type="GO" id="GO:0008097">
    <property type="term" value="F:5S rRNA binding"/>
    <property type="evidence" value="ECO:0007669"/>
    <property type="project" value="InterPro"/>
</dbReference>
<evidence type="ECO:0000313" key="9">
    <source>
        <dbReference type="Proteomes" id="UP000516314"/>
    </source>
</evidence>
<name>A0A7G2FCI7_ARATH</name>
<accession>A0A7G2FCI7</accession>
<dbReference type="GO" id="GO:0005737">
    <property type="term" value="C:cytoplasm"/>
    <property type="evidence" value="ECO:0007669"/>
    <property type="project" value="UniProtKB-SubCell"/>
</dbReference>